<dbReference type="RefSeq" id="WP_344988583.1">
    <property type="nucleotide sequence ID" value="NZ_BAABCD010000005.1"/>
</dbReference>
<name>A0ABV9PNU9_9ACTN</name>
<sequence length="255" mass="24470">MFARKVVTASAAALALAALAVPVVSAQDGGSDSGSLPVEGLLGGSLAGGSLAVDSAGEPDPDTEDGPGQPDGDPAPGGGIGSAGSGGGDSSLPDLAPEDGAVCDLPDLGGSVAKFYPLFGIDGIPAGVFDIVTSALDTFPNLLDIVAGEGRGTELLGRTGSLDEGLCTTIFGGQMVMPPVTVIVDGDGQPVTTVTGTVARAPQGIGAASSPASVTSVPVAWTARSGTGDPARVSAPADVDEAGARPALPTTVPVS</sequence>
<feature type="region of interest" description="Disordered" evidence="1">
    <location>
        <begin position="223"/>
        <end position="255"/>
    </location>
</feature>
<evidence type="ECO:0000313" key="4">
    <source>
        <dbReference type="Proteomes" id="UP001595836"/>
    </source>
</evidence>
<dbReference type="EMBL" id="JBHSHP010000008">
    <property type="protein sequence ID" value="MFC4753930.1"/>
    <property type="molecule type" value="Genomic_DNA"/>
</dbReference>
<accession>A0ABV9PNU9</accession>
<evidence type="ECO:0000256" key="2">
    <source>
        <dbReference type="SAM" id="SignalP"/>
    </source>
</evidence>
<proteinExistence type="predicted"/>
<keyword evidence="4" id="KW-1185">Reference proteome</keyword>
<keyword evidence="2" id="KW-0732">Signal</keyword>
<gene>
    <name evidence="3" type="ORF">ACFO7U_03935</name>
</gene>
<feature type="region of interest" description="Disordered" evidence="1">
    <location>
        <begin position="49"/>
        <end position="99"/>
    </location>
</feature>
<reference evidence="4" key="1">
    <citation type="journal article" date="2019" name="Int. J. Syst. Evol. Microbiol.">
        <title>The Global Catalogue of Microorganisms (GCM) 10K type strain sequencing project: providing services to taxonomists for standard genome sequencing and annotation.</title>
        <authorList>
            <consortium name="The Broad Institute Genomics Platform"/>
            <consortium name="The Broad Institute Genome Sequencing Center for Infectious Disease"/>
            <person name="Wu L."/>
            <person name="Ma J."/>
        </authorList>
    </citation>
    <scope>NUCLEOTIDE SEQUENCE [LARGE SCALE GENOMIC DNA]</scope>
    <source>
        <strain evidence="4">JCM 11882</strain>
    </source>
</reference>
<dbReference type="Proteomes" id="UP001595836">
    <property type="component" value="Unassembled WGS sequence"/>
</dbReference>
<feature type="chain" id="PRO_5046674285" description="Secreted protein" evidence="2">
    <location>
        <begin position="27"/>
        <end position="255"/>
    </location>
</feature>
<feature type="signal peptide" evidence="2">
    <location>
        <begin position="1"/>
        <end position="26"/>
    </location>
</feature>
<evidence type="ECO:0008006" key="5">
    <source>
        <dbReference type="Google" id="ProtNLM"/>
    </source>
</evidence>
<evidence type="ECO:0000256" key="1">
    <source>
        <dbReference type="SAM" id="MobiDB-lite"/>
    </source>
</evidence>
<comment type="caution">
    <text evidence="3">The sequence shown here is derived from an EMBL/GenBank/DDBJ whole genome shotgun (WGS) entry which is preliminary data.</text>
</comment>
<evidence type="ECO:0000313" key="3">
    <source>
        <dbReference type="EMBL" id="MFC4753930.1"/>
    </source>
</evidence>
<feature type="compositionally biased region" description="Gly residues" evidence="1">
    <location>
        <begin position="75"/>
        <end position="89"/>
    </location>
</feature>
<organism evidence="3 4">
    <name type="scientific">Dietzia aurantiaca</name>
    <dbReference type="NCBI Taxonomy" id="983873"/>
    <lineage>
        <taxon>Bacteria</taxon>
        <taxon>Bacillati</taxon>
        <taxon>Actinomycetota</taxon>
        <taxon>Actinomycetes</taxon>
        <taxon>Mycobacteriales</taxon>
        <taxon>Dietziaceae</taxon>
        <taxon>Dietzia</taxon>
    </lineage>
</organism>
<protein>
    <recommendedName>
        <fullName evidence="5">Secreted protein</fullName>
    </recommendedName>
</protein>